<dbReference type="InParanoid" id="A0A1D6EAE9"/>
<proteinExistence type="predicted"/>
<dbReference type="AlphaFoldDB" id="A0A1D6EAE9"/>
<protein>
    <submittedName>
        <fullName evidence="3">Methylthiotransferase</fullName>
    </submittedName>
</protein>
<dbReference type="Gene3D" id="3.30.750.210">
    <property type="match status" value="1"/>
</dbReference>
<dbReference type="InterPro" id="IPR020612">
    <property type="entry name" value="Methylthiotransferase_CS"/>
</dbReference>
<evidence type="ECO:0000313" key="3">
    <source>
        <dbReference type="EMBL" id="ONM17351.1"/>
    </source>
</evidence>
<evidence type="ECO:0000256" key="1">
    <source>
        <dbReference type="ARBA" id="ARBA00001966"/>
    </source>
</evidence>
<name>A0A1D6EAE9_MAIZE</name>
<dbReference type="GO" id="GO:0051539">
    <property type="term" value="F:4 iron, 4 sulfur cluster binding"/>
    <property type="evidence" value="ECO:0007669"/>
    <property type="project" value="InterPro"/>
</dbReference>
<comment type="cofactor">
    <cofactor evidence="1">
        <name>[4Fe-4S] cluster</name>
        <dbReference type="ChEBI" id="CHEBI:49883"/>
    </cofactor>
</comment>
<dbReference type="EMBL" id="CM007648">
    <property type="protein sequence ID" value="ONM17351.1"/>
    <property type="molecule type" value="Genomic_DNA"/>
</dbReference>
<dbReference type="SUPFAM" id="SSF102114">
    <property type="entry name" value="Radical SAM enzymes"/>
    <property type="match status" value="1"/>
</dbReference>
<dbReference type="Gene3D" id="3.30.750.200">
    <property type="match status" value="1"/>
</dbReference>
<dbReference type="PANTHER" id="PTHR11918:SF45">
    <property type="entry name" value="THREONYLCARBAMOYLADENOSINE TRNA METHYLTHIOTRANSFERASE"/>
    <property type="match status" value="1"/>
</dbReference>
<dbReference type="InterPro" id="IPR058240">
    <property type="entry name" value="rSAM_sf"/>
</dbReference>
<dbReference type="PROSITE" id="PS01278">
    <property type="entry name" value="MTTASE_RADICAL"/>
    <property type="match status" value="1"/>
</dbReference>
<gene>
    <name evidence="3" type="ORF">ZEAMMB73_Zm00001d003646</name>
</gene>
<sequence length="297" mass="32377">MEDIEDVLGPVGLSVGGAPPVLRLLLASVAASSSAGRPGLRMRGLSSRPGSPARRRFTSRLSGAHITRQASLLTSFCLFSFIARTSKVVSVLSDSEYMSGQLSAFGYAIIEEPEGADLWLINTYGLFLLLADCSLKPRSIHEMNLKLLWISVRKNKFIEILPINVGCLGACTYCKTKHARGHLGSYTIDSLTGYRYNLPNLLNTIVAEHPVDRSTLLRIGMTNPPFILEHLKEISAVLRHPWVYSFLHVPLQSGSDAVLTAMSGEYTVGKFRKVVDALCELVPGMQIATDIICGFPG</sequence>
<keyword evidence="2 3" id="KW-0808">Transferase</keyword>
<dbReference type="GO" id="GO:0016740">
    <property type="term" value="F:transferase activity"/>
    <property type="evidence" value="ECO:0007669"/>
    <property type="project" value="UniProtKB-KW"/>
</dbReference>
<reference evidence="3" key="1">
    <citation type="submission" date="2015-12" db="EMBL/GenBank/DDBJ databases">
        <title>Update maize B73 reference genome by single molecule sequencing technologies.</title>
        <authorList>
            <consortium name="Maize Genome Sequencing Project"/>
            <person name="Ware D."/>
        </authorList>
    </citation>
    <scope>NUCLEOTIDE SEQUENCE [LARGE SCALE GENOMIC DNA]</scope>
    <source>
        <tissue evidence="3">Seedling</tissue>
    </source>
</reference>
<dbReference type="STRING" id="4577.A0A1D6EAE9"/>
<evidence type="ECO:0000256" key="2">
    <source>
        <dbReference type="ARBA" id="ARBA00022679"/>
    </source>
</evidence>
<accession>A0A1D6EAE9</accession>
<dbReference type="ExpressionAtlas" id="A0A1D6EAE9">
    <property type="expression patterns" value="baseline and differential"/>
</dbReference>
<organism evidence="3">
    <name type="scientific">Zea mays</name>
    <name type="common">Maize</name>
    <dbReference type="NCBI Taxonomy" id="4577"/>
    <lineage>
        <taxon>Eukaryota</taxon>
        <taxon>Viridiplantae</taxon>
        <taxon>Streptophyta</taxon>
        <taxon>Embryophyta</taxon>
        <taxon>Tracheophyta</taxon>
        <taxon>Spermatophyta</taxon>
        <taxon>Magnoliopsida</taxon>
        <taxon>Liliopsida</taxon>
        <taxon>Poales</taxon>
        <taxon>Poaceae</taxon>
        <taxon>PACMAD clade</taxon>
        <taxon>Panicoideae</taxon>
        <taxon>Andropogonodae</taxon>
        <taxon>Andropogoneae</taxon>
        <taxon>Tripsacinae</taxon>
        <taxon>Zea</taxon>
    </lineage>
</organism>
<dbReference type="PANTHER" id="PTHR11918">
    <property type="entry name" value="RADICAL SAM PROTEINS"/>
    <property type="match status" value="1"/>
</dbReference>